<evidence type="ECO:0000256" key="3">
    <source>
        <dbReference type="PIRSR" id="PIRSR605502-1"/>
    </source>
</evidence>
<dbReference type="PANTHER" id="PTHR16222">
    <property type="entry name" value="ADP-RIBOSYLGLYCOHYDROLASE"/>
    <property type="match status" value="1"/>
</dbReference>
<dbReference type="eggNOG" id="COG1397">
    <property type="taxonomic scope" value="Bacteria"/>
</dbReference>
<keyword evidence="3" id="KW-0460">Magnesium</keyword>
<dbReference type="SUPFAM" id="SSF101478">
    <property type="entry name" value="ADP-ribosylglycohydrolase"/>
    <property type="match status" value="1"/>
</dbReference>
<comment type="cofactor">
    <cofactor evidence="3">
        <name>Mg(2+)</name>
        <dbReference type="ChEBI" id="CHEBI:18420"/>
    </cofactor>
    <text evidence="3">Binds 2 magnesium ions per subunit.</text>
</comment>
<feature type="binding site" evidence="3">
    <location>
        <position position="297"/>
    </location>
    <ligand>
        <name>Mg(2+)</name>
        <dbReference type="ChEBI" id="CHEBI:18420"/>
        <label>1</label>
    </ligand>
</feature>
<dbReference type="PANTHER" id="PTHR16222:SF24">
    <property type="entry name" value="ADP-RIBOSYLHYDROLASE ARH3"/>
    <property type="match status" value="1"/>
</dbReference>
<dbReference type="InterPro" id="IPR036705">
    <property type="entry name" value="Ribosyl_crysJ1_sf"/>
</dbReference>
<protein>
    <submittedName>
        <fullName evidence="4">ADP-ribosylation/Crystallin J1</fullName>
    </submittedName>
</protein>
<feature type="binding site" evidence="3">
    <location>
        <position position="294"/>
    </location>
    <ligand>
        <name>Mg(2+)</name>
        <dbReference type="ChEBI" id="CHEBI:18420"/>
        <label>1</label>
    </ligand>
</feature>
<dbReference type="KEGG" id="cle:Clole_2845"/>
<dbReference type="InterPro" id="IPR050792">
    <property type="entry name" value="ADP-ribosylglycohydrolase"/>
</dbReference>
<dbReference type="HOGENOM" id="CLU_024566_7_1_9"/>
<dbReference type="EMBL" id="CP002582">
    <property type="protein sequence ID" value="ADZ84544.1"/>
    <property type="molecule type" value="Genomic_DNA"/>
</dbReference>
<dbReference type="Pfam" id="PF03747">
    <property type="entry name" value="ADP_ribosyl_GH"/>
    <property type="match status" value="1"/>
</dbReference>
<evidence type="ECO:0000256" key="1">
    <source>
        <dbReference type="ARBA" id="ARBA00010702"/>
    </source>
</evidence>
<accession>F2JL03</accession>
<dbReference type="InterPro" id="IPR005502">
    <property type="entry name" value="Ribosyl_crysJ1"/>
</dbReference>
<dbReference type="Proteomes" id="UP000008467">
    <property type="component" value="Chromosome"/>
</dbReference>
<keyword evidence="3" id="KW-0479">Metal-binding</keyword>
<dbReference type="Gene3D" id="1.10.4080.10">
    <property type="entry name" value="ADP-ribosylation/Crystallin J1"/>
    <property type="match status" value="1"/>
</dbReference>
<feature type="binding site" evidence="3">
    <location>
        <position position="58"/>
    </location>
    <ligand>
        <name>Mg(2+)</name>
        <dbReference type="ChEBI" id="CHEBI:18420"/>
        <label>1</label>
    </ligand>
</feature>
<dbReference type="GO" id="GO:0046872">
    <property type="term" value="F:metal ion binding"/>
    <property type="evidence" value="ECO:0007669"/>
    <property type="project" value="UniProtKB-KW"/>
</dbReference>
<name>F2JL03_CELLD</name>
<proteinExistence type="inferred from homology"/>
<evidence type="ECO:0000256" key="2">
    <source>
        <dbReference type="ARBA" id="ARBA00022801"/>
    </source>
</evidence>
<evidence type="ECO:0000313" key="5">
    <source>
        <dbReference type="Proteomes" id="UP000008467"/>
    </source>
</evidence>
<sequence length="353" mass="38753">MKRSIANFYGCLMGSAIGDALGAPIEFMQYSDIVKVYGASGVKELDIPCGQRYALITDDTQLTLFTAEGLLRSVTRAKRKDHERTLEGTTITLFRAYLRWLHTQGLNTPHWNKKDYDGWLIKVGRLHAYREPGVTCLTALGKGIMGTLEKPLNDSKGCGGMVRVAPIGLVEDEERAFLLGVRSAAITHGSPSVYLSAGALALMIHYLVGDDELEVAIQKALTYIKEKPGSEEVVAALEMAIALVKEGEPNHEQMERLGKGFMAHEALAMSVYAALAHPKDFEAALRLAVNHSGDSDSVGAIVGSLLGTYLGIEAIPTRWIEGVELSREIEHLAEDLVTFYEESDEWLKKYPAW</sequence>
<evidence type="ECO:0000313" key="4">
    <source>
        <dbReference type="EMBL" id="ADZ84544.1"/>
    </source>
</evidence>
<reference evidence="4 5" key="1">
    <citation type="journal article" date="2011" name="J. Bacteriol.">
        <title>Complete genome sequence of the cellulose-degrading bacterium Cellulosilyticum lentocellum.</title>
        <authorList>
            <consortium name="US DOE Joint Genome Institute"/>
            <person name="Miller D.A."/>
            <person name="Suen G."/>
            <person name="Bruce D."/>
            <person name="Copeland A."/>
            <person name="Cheng J.F."/>
            <person name="Detter C."/>
            <person name="Goodwin L.A."/>
            <person name="Han C.S."/>
            <person name="Hauser L.J."/>
            <person name="Land M.L."/>
            <person name="Lapidus A."/>
            <person name="Lucas S."/>
            <person name="Meincke L."/>
            <person name="Pitluck S."/>
            <person name="Tapia R."/>
            <person name="Teshima H."/>
            <person name="Woyke T."/>
            <person name="Fox B.G."/>
            <person name="Angert E.R."/>
            <person name="Currie C.R."/>
        </authorList>
    </citation>
    <scope>NUCLEOTIDE SEQUENCE [LARGE SCALE GENOMIC DNA]</scope>
    <source>
        <strain evidence="5">ATCC 49066 / DSM 5427 / NCIMB 11756 / RHM5</strain>
    </source>
</reference>
<organism evidence="4 5">
    <name type="scientific">Cellulosilyticum lentocellum (strain ATCC 49066 / DSM 5427 / NCIMB 11756 / RHM5)</name>
    <name type="common">Clostridium lentocellum</name>
    <dbReference type="NCBI Taxonomy" id="642492"/>
    <lineage>
        <taxon>Bacteria</taxon>
        <taxon>Bacillati</taxon>
        <taxon>Bacillota</taxon>
        <taxon>Clostridia</taxon>
        <taxon>Lachnospirales</taxon>
        <taxon>Cellulosilyticaceae</taxon>
        <taxon>Cellulosilyticum</taxon>
    </lineage>
</organism>
<dbReference type="GO" id="GO:0016787">
    <property type="term" value="F:hydrolase activity"/>
    <property type="evidence" value="ECO:0007669"/>
    <property type="project" value="UniProtKB-KW"/>
</dbReference>
<feature type="binding site" evidence="3">
    <location>
        <position position="57"/>
    </location>
    <ligand>
        <name>Mg(2+)</name>
        <dbReference type="ChEBI" id="CHEBI:18420"/>
        <label>1</label>
    </ligand>
</feature>
<comment type="similarity">
    <text evidence="1">Belongs to the ADP-ribosylglycohydrolase family.</text>
</comment>
<feature type="binding site" evidence="3">
    <location>
        <position position="296"/>
    </location>
    <ligand>
        <name>Mg(2+)</name>
        <dbReference type="ChEBI" id="CHEBI:18420"/>
        <label>1</label>
    </ligand>
</feature>
<dbReference type="STRING" id="642492.Clole_2845"/>
<gene>
    <name evidence="4" type="ordered locus">Clole_2845</name>
</gene>
<dbReference type="RefSeq" id="WP_013657825.1">
    <property type="nucleotide sequence ID" value="NC_015275.1"/>
</dbReference>
<keyword evidence="5" id="KW-1185">Reference proteome</keyword>
<feature type="binding site" evidence="3">
    <location>
        <position position="59"/>
    </location>
    <ligand>
        <name>Mg(2+)</name>
        <dbReference type="ChEBI" id="CHEBI:18420"/>
        <label>1</label>
    </ligand>
</feature>
<dbReference type="AlphaFoldDB" id="F2JL03"/>
<keyword evidence="2" id="KW-0378">Hydrolase</keyword>